<dbReference type="InterPro" id="IPR011047">
    <property type="entry name" value="Quinoprotein_ADH-like_sf"/>
</dbReference>
<dbReference type="PROSITE" id="PS50082">
    <property type="entry name" value="WD_REPEATS_2"/>
    <property type="match status" value="2"/>
</dbReference>
<organism evidence="5 6">
    <name type="scientific">Phytophthora oleae</name>
    <dbReference type="NCBI Taxonomy" id="2107226"/>
    <lineage>
        <taxon>Eukaryota</taxon>
        <taxon>Sar</taxon>
        <taxon>Stramenopiles</taxon>
        <taxon>Oomycota</taxon>
        <taxon>Peronosporomycetes</taxon>
        <taxon>Peronosporales</taxon>
        <taxon>Peronosporaceae</taxon>
        <taxon>Phytophthora</taxon>
    </lineage>
</organism>
<evidence type="ECO:0000256" key="3">
    <source>
        <dbReference type="PROSITE-ProRule" id="PRU00221"/>
    </source>
</evidence>
<gene>
    <name evidence="5" type="ORF">V7S43_013373</name>
</gene>
<proteinExistence type="predicted"/>
<name>A0ABD3F7X9_9STRA</name>
<feature type="region of interest" description="Disordered" evidence="4">
    <location>
        <begin position="378"/>
        <end position="410"/>
    </location>
</feature>
<comment type="caution">
    <text evidence="5">The sequence shown here is derived from an EMBL/GenBank/DDBJ whole genome shotgun (WGS) entry which is preliminary data.</text>
</comment>
<feature type="compositionally biased region" description="Polar residues" evidence="4">
    <location>
        <begin position="1065"/>
        <end position="1077"/>
    </location>
</feature>
<dbReference type="PROSITE" id="PS00678">
    <property type="entry name" value="WD_REPEATS_1"/>
    <property type="match status" value="1"/>
</dbReference>
<protein>
    <recommendedName>
        <fullName evidence="7">Anaphase-promoting complex subunit 4 WD40 domain-containing protein</fullName>
    </recommendedName>
</protein>
<evidence type="ECO:0000256" key="2">
    <source>
        <dbReference type="ARBA" id="ARBA00022737"/>
    </source>
</evidence>
<evidence type="ECO:0008006" key="7">
    <source>
        <dbReference type="Google" id="ProtNLM"/>
    </source>
</evidence>
<evidence type="ECO:0000256" key="4">
    <source>
        <dbReference type="SAM" id="MobiDB-lite"/>
    </source>
</evidence>
<keyword evidence="2" id="KW-0677">Repeat</keyword>
<dbReference type="InterPro" id="IPR019775">
    <property type="entry name" value="WD40_repeat_CS"/>
</dbReference>
<evidence type="ECO:0000256" key="1">
    <source>
        <dbReference type="ARBA" id="ARBA00022574"/>
    </source>
</evidence>
<evidence type="ECO:0000313" key="6">
    <source>
        <dbReference type="Proteomes" id="UP001632037"/>
    </source>
</evidence>
<dbReference type="PANTHER" id="PTHR45532:SF1">
    <property type="entry name" value="WD REPEAT-CONTAINING PROTEIN 97"/>
    <property type="match status" value="1"/>
</dbReference>
<dbReference type="InterPro" id="IPR001680">
    <property type="entry name" value="WD40_rpt"/>
</dbReference>
<dbReference type="Gene3D" id="2.130.10.10">
    <property type="entry name" value="YVTN repeat-like/Quinoprotein amine dehydrogenase"/>
    <property type="match status" value="3"/>
</dbReference>
<feature type="region of interest" description="Disordered" evidence="4">
    <location>
        <begin position="837"/>
        <end position="905"/>
    </location>
</feature>
<keyword evidence="1 3" id="KW-0853">WD repeat</keyword>
<feature type="repeat" description="WD" evidence="3">
    <location>
        <begin position="758"/>
        <end position="790"/>
    </location>
</feature>
<reference evidence="5 6" key="1">
    <citation type="submission" date="2024-09" db="EMBL/GenBank/DDBJ databases">
        <title>Genome sequencing and assembly of Phytophthora oleae, isolate VK10A, causative agent of rot of olive drupes.</title>
        <authorList>
            <person name="Conti Taguali S."/>
            <person name="Riolo M."/>
            <person name="La Spada F."/>
            <person name="Cacciola S.O."/>
            <person name="Dionisio G."/>
        </authorList>
    </citation>
    <scope>NUCLEOTIDE SEQUENCE [LARGE SCALE GENOMIC DNA]</scope>
    <source>
        <strain evidence="5 6">VK10A</strain>
    </source>
</reference>
<feature type="region of interest" description="Disordered" evidence="4">
    <location>
        <begin position="998"/>
        <end position="1024"/>
    </location>
</feature>
<dbReference type="SMART" id="SM00320">
    <property type="entry name" value="WD40"/>
    <property type="match status" value="7"/>
</dbReference>
<feature type="region of interest" description="Disordered" evidence="4">
    <location>
        <begin position="591"/>
        <end position="629"/>
    </location>
</feature>
<feature type="compositionally biased region" description="Acidic residues" evidence="4">
    <location>
        <begin position="390"/>
        <end position="409"/>
    </location>
</feature>
<dbReference type="PANTHER" id="PTHR45532">
    <property type="entry name" value="WD REPEAT-CONTAINING PROTEIN 97"/>
    <property type="match status" value="1"/>
</dbReference>
<feature type="region of interest" description="Disordered" evidence="4">
    <location>
        <begin position="1038"/>
        <end position="1077"/>
    </location>
</feature>
<dbReference type="InterPro" id="IPR015943">
    <property type="entry name" value="WD40/YVTN_repeat-like_dom_sf"/>
</dbReference>
<keyword evidence="6" id="KW-1185">Reference proteome</keyword>
<dbReference type="SUPFAM" id="SSF50998">
    <property type="entry name" value="Quinoprotein alcohol dehydrogenase-like"/>
    <property type="match status" value="1"/>
</dbReference>
<accession>A0ABD3F7X9</accession>
<feature type="compositionally biased region" description="Polar residues" evidence="4">
    <location>
        <begin position="1009"/>
        <end position="1024"/>
    </location>
</feature>
<dbReference type="Pfam" id="PF00400">
    <property type="entry name" value="WD40"/>
    <property type="match status" value="2"/>
</dbReference>
<dbReference type="AlphaFoldDB" id="A0ABD3F7X9"/>
<dbReference type="Proteomes" id="UP001632037">
    <property type="component" value="Unassembled WGS sequence"/>
</dbReference>
<dbReference type="PROSITE" id="PS50294">
    <property type="entry name" value="WD_REPEATS_REGION"/>
    <property type="match status" value="1"/>
</dbReference>
<feature type="compositionally biased region" description="Low complexity" evidence="4">
    <location>
        <begin position="850"/>
        <end position="867"/>
    </location>
</feature>
<feature type="region of interest" description="Disordered" evidence="4">
    <location>
        <begin position="935"/>
        <end position="978"/>
    </location>
</feature>
<dbReference type="SUPFAM" id="SSF50978">
    <property type="entry name" value="WD40 repeat-like"/>
    <property type="match status" value="1"/>
</dbReference>
<sequence>MFQSAVIRDEFEYTGHNSTLGAVCYNRHQDTFASVDETCLRLWRAQTGGQLRVVNLPARTSRFIQAITYIDARQLFVASALDGALRLYDPNLNELAALFTSRSTVLCMVFDGLHNRLLTGGVDGCTAWQIKPRPSGMPEGALNAHYEFTPLPKFFHGTGGVNSSRTKAKPPRTLLERAGWVESLQLGPESTRLYAQSRRWIDVFNTVDGAHLERWDDLFPAEHGTLTAFVVQERAKYLICGASSGVIVVLSLHPISIVHVFKDHTQAVTSLAEHASSRLVISSSLDGSVRLWDLEARRQAHRLNVGSAVHALQLLPPASTGSRTTEVELAGRFCCQLRNTVKIYDIQSILKEHQPCLVPVSILQRVVFPLKGLQTRQPLASGERAHGEITEENEDESSDSDEDKDDNEEAVNSLAKMQQLVLVVCMDKTLRVFAGRLQNEAPSFTWIPDEQALDLVAFALHPVSQHLFLLLSSQKLLIVNAAPQRRRRISTDGEIHVDNGENDPEEGTRATTSSIERVIELNSSAAQKAAVSGEPGGRSLLNENNSASTESLCIGVTSNNTTGGSRGNSSTAALRCICVCPFPPVFNAAPSTWQSPLTGQTGAGRSATAKQRRRSQFTPEAPPPSAVPLQRRNALVHSEWEWVACGSDFGQLLFWHTGLRGGREAALTLDSHDAPIVDVSASASSPLLVSLDAVGRVHIWSLQPQFALRHVLELGQSPSVFALSPLSEIILSGYDDGRVVLYAVGYQAASVEAFMGADDHHSTTVSAGDFLDEKSLVLTASVDAIVKVWDQQRVLLRQVTLATAVTCLCFLNADGDLLAGLSKGTFLISRRDVLPDKLPKPAPRRRIRDTCTQDQQTDAADQCAETAPTALSKEEVPTEGPASESAALVPQQRISMPFRPPDPDESAKQLLAHVIQRPIEAACLRPPVLRSLSSSGRIPSNRLGSFTSNNSSENQTSLVPVLVSRKATNDPATDQQEEDWRDKILPLSPYQKLLRTPPRGVSYRRKRSQIPSSPLLLQTLGPSPRTSLIKRRQHNDWPVAQTEERQNSAEAAPALGLGLDRSPITLLQTPSTGATER</sequence>
<dbReference type="EMBL" id="JBIMZQ010000035">
    <property type="protein sequence ID" value="KAL3661614.1"/>
    <property type="molecule type" value="Genomic_DNA"/>
</dbReference>
<evidence type="ECO:0000313" key="5">
    <source>
        <dbReference type="EMBL" id="KAL3661614.1"/>
    </source>
</evidence>
<dbReference type="InterPro" id="IPR036322">
    <property type="entry name" value="WD40_repeat_dom_sf"/>
</dbReference>
<feature type="repeat" description="WD" evidence="3">
    <location>
        <begin position="261"/>
        <end position="302"/>
    </location>
</feature>
<feature type="compositionally biased region" description="Polar residues" evidence="4">
    <location>
        <begin position="936"/>
        <end position="958"/>
    </location>
</feature>
<feature type="compositionally biased region" description="Polar residues" evidence="4">
    <location>
        <begin position="591"/>
        <end position="600"/>
    </location>
</feature>